<dbReference type="Gene3D" id="1.10.4100.10">
    <property type="entry name" value="2-methylcitrate dehydratase PrpD"/>
    <property type="match status" value="1"/>
</dbReference>
<dbReference type="InterPro" id="IPR042183">
    <property type="entry name" value="MmgE/PrpD_sf_1"/>
</dbReference>
<evidence type="ECO:0000313" key="4">
    <source>
        <dbReference type="EMBL" id="ABC90766.1"/>
    </source>
</evidence>
<protein>
    <submittedName>
        <fullName evidence="4">Probable 2-methylcitrate dehydratase protein</fullName>
        <ecNumber evidence="4">4.2.1.79</ecNumber>
    </submittedName>
</protein>
<gene>
    <name evidence="4" type="ordered locus">RHE_CH01981</name>
</gene>
<feature type="domain" description="MmgE/PrpD C-terminal" evidence="3">
    <location>
        <begin position="265"/>
        <end position="429"/>
    </location>
</feature>
<organism evidence="4 5">
    <name type="scientific">Rhizobium etli (strain ATCC 51251 / DSM 11541 / JCM 21823 / NBRC 15573 / CFN 42)</name>
    <dbReference type="NCBI Taxonomy" id="347834"/>
    <lineage>
        <taxon>Bacteria</taxon>
        <taxon>Pseudomonadati</taxon>
        <taxon>Pseudomonadota</taxon>
        <taxon>Alphaproteobacteria</taxon>
        <taxon>Hyphomicrobiales</taxon>
        <taxon>Rhizobiaceae</taxon>
        <taxon>Rhizobium/Agrobacterium group</taxon>
        <taxon>Rhizobium</taxon>
    </lineage>
</organism>
<name>Q2K8S0_RHIEC</name>
<dbReference type="EC" id="4.2.1.79" evidence="4"/>
<dbReference type="AlphaFoldDB" id="Q2K8S0"/>
<dbReference type="EMBL" id="CP000133">
    <property type="protein sequence ID" value="ABC90766.1"/>
    <property type="molecule type" value="Genomic_DNA"/>
</dbReference>
<accession>Q2K8S0</accession>
<evidence type="ECO:0000259" key="3">
    <source>
        <dbReference type="Pfam" id="PF19305"/>
    </source>
</evidence>
<evidence type="ECO:0000259" key="2">
    <source>
        <dbReference type="Pfam" id="PF03972"/>
    </source>
</evidence>
<dbReference type="Pfam" id="PF19305">
    <property type="entry name" value="MmgE_PrpD_C"/>
    <property type="match status" value="1"/>
</dbReference>
<proteinExistence type="inferred from homology"/>
<dbReference type="GO" id="GO:0047547">
    <property type="term" value="F:2-methylcitrate dehydratase activity"/>
    <property type="evidence" value="ECO:0007669"/>
    <property type="project" value="UniProtKB-EC"/>
</dbReference>
<dbReference type="KEGG" id="ret:RHE_CH01981"/>
<dbReference type="Gene3D" id="3.30.1330.120">
    <property type="entry name" value="2-methylcitrate dehydratase PrpD"/>
    <property type="match status" value="1"/>
</dbReference>
<sequence>MAHSTLCYELVHQARQRVSRLQNASSRQRALNSIIDAVGCMFIGAASATKPFGLTEPSNNGIAVVIGRSTRAGPSHAALLNGYHAHFLDFDDSLYPAQSHPTAVILPALLAAVSIKEVDAGVFFDALAVGFEFQGLLGELCAQRFYDDGWWTTALLGAPAAALAVAHVLGYTAEVSAHATALAIASSFGMKGCFGSSAKALGVGLSARAGFEAALLAQSGHTGPLGILEDARGPLALRNVNVASGPDYGRDSLFLDAPGPTYKLYPVCTAAHATIDALRQIREDGVTPEEVENITVRVNKYVVSCLTFARPNNREEAQFSLPFSVASVMARGTVGLAELDGDFINSEQLRRWFSKISIVEDPSVGIGSTSEGSGQEAAVVEVYTPRGRHEKRVDHAKGQTLNPLSPQDLEEKYLSLVSAAFSSDVAKDTLTTLKCLIDSTNVEKTLGTLVV</sequence>
<dbReference type="eggNOG" id="COG2079">
    <property type="taxonomic scope" value="Bacteria"/>
</dbReference>
<dbReference type="RefSeq" id="WP_011425255.1">
    <property type="nucleotide sequence ID" value="NC_007761.1"/>
</dbReference>
<dbReference type="InterPro" id="IPR045337">
    <property type="entry name" value="MmgE_PrpD_C"/>
</dbReference>
<dbReference type="InterPro" id="IPR045336">
    <property type="entry name" value="MmgE_PrpD_N"/>
</dbReference>
<reference evidence="4 5" key="1">
    <citation type="journal article" date="2006" name="Proc. Natl. Acad. Sci. U.S.A.">
        <title>The partitioned Rhizobium etli genome: genetic and metabolic redundancy in seven interacting replicons.</title>
        <authorList>
            <person name="Gonzalez V."/>
            <person name="Santamaria R.I."/>
            <person name="Bustos P."/>
            <person name="Hernandez-Gonzalez I."/>
            <person name="Medrano-Soto A."/>
            <person name="Moreno-Hagelsieb G."/>
            <person name="Janga S.C."/>
            <person name="Ramirez M.A."/>
            <person name="Jimenez-Jacinto V."/>
            <person name="Collado-Vides J."/>
            <person name="Davila G."/>
        </authorList>
    </citation>
    <scope>NUCLEOTIDE SEQUENCE [LARGE SCALE GENOMIC DNA]</scope>
    <source>
        <strain evidence="5">ATCC 51251 / DSM 11541 / JCM 21823 / NBRC 15573 / CFN 42</strain>
    </source>
</reference>
<dbReference type="PANTHER" id="PTHR16943:SF8">
    <property type="entry name" value="2-METHYLCITRATE DEHYDRATASE"/>
    <property type="match status" value="1"/>
</dbReference>
<dbReference type="InterPro" id="IPR042188">
    <property type="entry name" value="MmgE/PrpD_sf_2"/>
</dbReference>
<feature type="domain" description="MmgE/PrpD N-terminal" evidence="2">
    <location>
        <begin position="25"/>
        <end position="234"/>
    </location>
</feature>
<dbReference type="Pfam" id="PF03972">
    <property type="entry name" value="MmgE_PrpD_N"/>
    <property type="match status" value="1"/>
</dbReference>
<keyword evidence="4" id="KW-0456">Lyase</keyword>
<comment type="similarity">
    <text evidence="1">Belongs to the PrpD family.</text>
</comment>
<evidence type="ECO:0000313" key="5">
    <source>
        <dbReference type="Proteomes" id="UP000001936"/>
    </source>
</evidence>
<evidence type="ECO:0000256" key="1">
    <source>
        <dbReference type="ARBA" id="ARBA00006174"/>
    </source>
</evidence>
<keyword evidence="5" id="KW-1185">Reference proteome</keyword>
<dbReference type="PANTHER" id="PTHR16943">
    <property type="entry name" value="2-METHYLCITRATE DEHYDRATASE-RELATED"/>
    <property type="match status" value="1"/>
</dbReference>
<dbReference type="InterPro" id="IPR036148">
    <property type="entry name" value="MmgE/PrpD_sf"/>
</dbReference>
<dbReference type="SUPFAM" id="SSF103378">
    <property type="entry name" value="2-methylcitrate dehydratase PrpD"/>
    <property type="match status" value="1"/>
</dbReference>
<dbReference type="HOGENOM" id="CLU_026574_2_2_5"/>
<dbReference type="Proteomes" id="UP000001936">
    <property type="component" value="Chromosome"/>
</dbReference>
<dbReference type="InterPro" id="IPR005656">
    <property type="entry name" value="MmgE_PrpD"/>
</dbReference>